<reference evidence="1" key="2">
    <citation type="submission" date="2025-09" db="UniProtKB">
        <authorList>
            <consortium name="Ensembl"/>
        </authorList>
    </citation>
    <scope>IDENTIFICATION</scope>
</reference>
<dbReference type="Ensembl" id="ENSFHET00000001319.1">
    <property type="protein sequence ID" value="ENSFHEP00000008936.1"/>
    <property type="gene ID" value="ENSFHEG00000010138.1"/>
</dbReference>
<dbReference type="STRING" id="8078.ENSFHEP00000008936"/>
<sequence>MKFREAIGKYHRALLQLKAVHVVDGTTGSEVSLLSQATAKLTEEQRRAVESTEIDCSDSLTGDKKMNARLLSLLPENVEDYHDLCTSAGLIPHSHFLSDCQSPVHELLTGSLVLH</sequence>
<dbReference type="GeneTree" id="ENSGT00940000161494"/>
<evidence type="ECO:0000313" key="2">
    <source>
        <dbReference type="Proteomes" id="UP000265000"/>
    </source>
</evidence>
<dbReference type="AlphaFoldDB" id="A0A3Q2P8U2"/>
<evidence type="ECO:0000313" key="1">
    <source>
        <dbReference type="Ensembl" id="ENSFHEP00000008936.1"/>
    </source>
</evidence>
<proteinExistence type="predicted"/>
<name>A0A3Q2P8U2_FUNHE</name>
<reference evidence="1" key="1">
    <citation type="submission" date="2025-08" db="UniProtKB">
        <authorList>
            <consortium name="Ensembl"/>
        </authorList>
    </citation>
    <scope>IDENTIFICATION</scope>
</reference>
<organism evidence="1 2">
    <name type="scientific">Fundulus heteroclitus</name>
    <name type="common">Killifish</name>
    <name type="synonym">Mummichog</name>
    <dbReference type="NCBI Taxonomy" id="8078"/>
    <lineage>
        <taxon>Eukaryota</taxon>
        <taxon>Metazoa</taxon>
        <taxon>Chordata</taxon>
        <taxon>Craniata</taxon>
        <taxon>Vertebrata</taxon>
        <taxon>Euteleostomi</taxon>
        <taxon>Actinopterygii</taxon>
        <taxon>Neopterygii</taxon>
        <taxon>Teleostei</taxon>
        <taxon>Neoteleostei</taxon>
        <taxon>Acanthomorphata</taxon>
        <taxon>Ovalentaria</taxon>
        <taxon>Atherinomorphae</taxon>
        <taxon>Cyprinodontiformes</taxon>
        <taxon>Fundulidae</taxon>
        <taxon>Fundulus</taxon>
    </lineage>
</organism>
<accession>A0A3Q2P8U2</accession>
<dbReference type="Proteomes" id="UP000265000">
    <property type="component" value="Unplaced"/>
</dbReference>
<protein>
    <submittedName>
        <fullName evidence="1">Tetratricopeptide repeat domain 9B</fullName>
    </submittedName>
</protein>
<keyword evidence="2" id="KW-1185">Reference proteome</keyword>